<accession>A0ABV7TH81</accession>
<feature type="domain" description="Acyl-CoA oxidase/dehydrogenase middle" evidence="8">
    <location>
        <begin position="161"/>
        <end position="269"/>
    </location>
</feature>
<dbReference type="Proteomes" id="UP001595629">
    <property type="component" value="Unassembled WGS sequence"/>
</dbReference>
<keyword evidence="3 6" id="KW-0285">Flavoprotein</keyword>
<dbReference type="InterPro" id="IPR009075">
    <property type="entry name" value="AcylCo_DH/oxidase_C"/>
</dbReference>
<evidence type="ECO:0000259" key="8">
    <source>
        <dbReference type="Pfam" id="PF02770"/>
    </source>
</evidence>
<dbReference type="InterPro" id="IPR052166">
    <property type="entry name" value="Diverse_Acyl-CoA_DH"/>
</dbReference>
<dbReference type="Gene3D" id="1.10.540.10">
    <property type="entry name" value="Acyl-CoA dehydrogenase/oxidase, N-terminal domain"/>
    <property type="match status" value="1"/>
</dbReference>
<evidence type="ECO:0000256" key="4">
    <source>
        <dbReference type="ARBA" id="ARBA00022827"/>
    </source>
</evidence>
<dbReference type="Pfam" id="PF02770">
    <property type="entry name" value="Acyl-CoA_dh_M"/>
    <property type="match status" value="1"/>
</dbReference>
<keyword evidence="12" id="KW-1185">Reference proteome</keyword>
<dbReference type="InterPro" id="IPR013786">
    <property type="entry name" value="AcylCoA_DH/ox_N"/>
</dbReference>
<evidence type="ECO:0000259" key="10">
    <source>
        <dbReference type="Pfam" id="PF12806"/>
    </source>
</evidence>
<dbReference type="GO" id="GO:0016491">
    <property type="term" value="F:oxidoreductase activity"/>
    <property type="evidence" value="ECO:0007669"/>
    <property type="project" value="UniProtKB-KW"/>
</dbReference>
<evidence type="ECO:0000259" key="7">
    <source>
        <dbReference type="Pfam" id="PF00441"/>
    </source>
</evidence>
<dbReference type="InterPro" id="IPR037069">
    <property type="entry name" value="AcylCoA_DH/ox_N_sf"/>
</dbReference>
<dbReference type="Pfam" id="PF00441">
    <property type="entry name" value="Acyl-CoA_dh_1"/>
    <property type="match status" value="1"/>
</dbReference>
<dbReference type="PANTHER" id="PTHR42803">
    <property type="entry name" value="ACYL-COA DEHYDROGENASE"/>
    <property type="match status" value="1"/>
</dbReference>
<dbReference type="SUPFAM" id="SSF56645">
    <property type="entry name" value="Acyl-CoA dehydrogenase NM domain-like"/>
    <property type="match status" value="1"/>
</dbReference>
<name>A0ABV7TH81_9RHOB</name>
<dbReference type="EMBL" id="JBHRXI010000012">
    <property type="protein sequence ID" value="MFC3614685.1"/>
    <property type="molecule type" value="Genomic_DNA"/>
</dbReference>
<protein>
    <submittedName>
        <fullName evidence="11">Acyl-CoA dehydrogenase</fullName>
        <ecNumber evidence="11">1.3.8.-</ecNumber>
    </submittedName>
</protein>
<feature type="domain" description="Acetyl-CoA dehydrogenase-like C-terminal" evidence="10">
    <location>
        <begin position="452"/>
        <end position="561"/>
    </location>
</feature>
<dbReference type="Gene3D" id="1.20.140.10">
    <property type="entry name" value="Butyryl-CoA Dehydrogenase, subunit A, domain 3"/>
    <property type="match status" value="1"/>
</dbReference>
<reference evidence="12" key="1">
    <citation type="journal article" date="2019" name="Int. J. Syst. Evol. Microbiol.">
        <title>The Global Catalogue of Microorganisms (GCM) 10K type strain sequencing project: providing services to taxonomists for standard genome sequencing and annotation.</title>
        <authorList>
            <consortium name="The Broad Institute Genomics Platform"/>
            <consortium name="The Broad Institute Genome Sequencing Center for Infectious Disease"/>
            <person name="Wu L."/>
            <person name="Ma J."/>
        </authorList>
    </citation>
    <scope>NUCLEOTIDE SEQUENCE [LARGE SCALE GENOMIC DNA]</scope>
    <source>
        <strain evidence="12">KCTC 42911</strain>
    </source>
</reference>
<dbReference type="InterPro" id="IPR025878">
    <property type="entry name" value="Acyl-CoA_dh-like_C_dom"/>
</dbReference>
<dbReference type="InterPro" id="IPR006091">
    <property type="entry name" value="Acyl-CoA_Oxase/DH_mid-dom"/>
</dbReference>
<dbReference type="Gene3D" id="2.40.110.10">
    <property type="entry name" value="Butyryl-CoA Dehydrogenase, subunit A, domain 2"/>
    <property type="match status" value="1"/>
</dbReference>
<comment type="cofactor">
    <cofactor evidence="1 6">
        <name>FAD</name>
        <dbReference type="ChEBI" id="CHEBI:57692"/>
    </cofactor>
</comment>
<proteinExistence type="inferred from homology"/>
<evidence type="ECO:0000256" key="3">
    <source>
        <dbReference type="ARBA" id="ARBA00022630"/>
    </source>
</evidence>
<keyword evidence="4 6" id="KW-0274">FAD</keyword>
<evidence type="ECO:0000256" key="1">
    <source>
        <dbReference type="ARBA" id="ARBA00001974"/>
    </source>
</evidence>
<dbReference type="InterPro" id="IPR036250">
    <property type="entry name" value="AcylCo_DH-like_C"/>
</dbReference>
<dbReference type="InterPro" id="IPR009100">
    <property type="entry name" value="AcylCoA_DH/oxidase_NM_dom_sf"/>
</dbReference>
<feature type="domain" description="Acyl-CoA dehydrogenase/oxidase C-terminal" evidence="7">
    <location>
        <begin position="281"/>
        <end position="440"/>
    </location>
</feature>
<evidence type="ECO:0000313" key="11">
    <source>
        <dbReference type="EMBL" id="MFC3614685.1"/>
    </source>
</evidence>
<comment type="caution">
    <text evidence="11">The sequence shown here is derived from an EMBL/GenBank/DDBJ whole genome shotgun (WGS) entry which is preliminary data.</text>
</comment>
<dbReference type="Pfam" id="PF12806">
    <property type="entry name" value="Acyl-CoA_dh_C"/>
    <property type="match status" value="1"/>
</dbReference>
<evidence type="ECO:0000259" key="9">
    <source>
        <dbReference type="Pfam" id="PF02771"/>
    </source>
</evidence>
<dbReference type="EC" id="1.3.8.-" evidence="11"/>
<feature type="domain" description="Acyl-CoA dehydrogenase/oxidase N-terminal" evidence="9">
    <location>
        <begin position="79"/>
        <end position="156"/>
    </location>
</feature>
<dbReference type="PANTHER" id="PTHR42803:SF1">
    <property type="entry name" value="BROAD-SPECIFICITY LINEAR ACYL-COA DEHYDROGENASE FADE5"/>
    <property type="match status" value="1"/>
</dbReference>
<keyword evidence="5 6" id="KW-0560">Oxidoreductase</keyword>
<dbReference type="SUPFAM" id="SSF47203">
    <property type="entry name" value="Acyl-CoA dehydrogenase C-terminal domain-like"/>
    <property type="match status" value="1"/>
</dbReference>
<organism evidence="11 12">
    <name type="scientific">Lutimaribacter marinistellae</name>
    <dbReference type="NCBI Taxonomy" id="1820329"/>
    <lineage>
        <taxon>Bacteria</taxon>
        <taxon>Pseudomonadati</taxon>
        <taxon>Pseudomonadota</taxon>
        <taxon>Alphaproteobacteria</taxon>
        <taxon>Rhodobacterales</taxon>
        <taxon>Roseobacteraceae</taxon>
        <taxon>Lutimaribacter</taxon>
    </lineage>
</organism>
<evidence type="ECO:0000256" key="2">
    <source>
        <dbReference type="ARBA" id="ARBA00009347"/>
    </source>
</evidence>
<evidence type="ECO:0000256" key="5">
    <source>
        <dbReference type="ARBA" id="ARBA00023002"/>
    </source>
</evidence>
<sequence>MPYRAPVTDYQFLFDNIVGFNEVAVTDRFAEATSDVVSAILNEAGKMCETVMAPLQRNGDQHPAVLENGVVRTSPGFADGFKAIAEGGYIGISADPEFGGLGLPMTLTTAVNEMMSAACLSLQLAPLMSQGQIEALEHHASDELKATYLPKLISGEWTGTMNLTEPQAGSDVGALTSKAVPNGDGSYAITGQKIYISWGDNDFTGNVCHLVLARLPDGVPGTKGISLFLVPKYIPDENGEPGRANELKVVSLEHKMGLHGSPTCVMQYDGATGWLVGPEHGGMAAMFTMMNNARLGVGGQGIGAAEGALQHALAYALERRQGRSIHGYSIAAHADVRRMLMTMKAEVFAARAIGLACAVAIDMEDATGEEHWAKRAAFLTPIAKAFGTDTGVEVSNMGIQVHGGMGFVEETGAAQYARDVRVTTIYEGTNGIQAMDLVARKMMDGGEAAFGLLDEIEANAEAGRASHKDLAEAVWQATETLREGTEWLVAQSDMDDRFAGAVPFLRAFARVLGAHFHLKAAMAEPGGPRETLARFYIERMLPEHAPLLTHAQSGSAGLYAMNLDDLAA</sequence>
<gene>
    <name evidence="11" type="ORF">ACFORG_13005</name>
</gene>
<dbReference type="RefSeq" id="WP_386735961.1">
    <property type="nucleotide sequence ID" value="NZ_JBHRXI010000012.1"/>
</dbReference>
<evidence type="ECO:0000256" key="6">
    <source>
        <dbReference type="RuleBase" id="RU362125"/>
    </source>
</evidence>
<comment type="similarity">
    <text evidence="2 6">Belongs to the acyl-CoA dehydrogenase family.</text>
</comment>
<evidence type="ECO:0000313" key="12">
    <source>
        <dbReference type="Proteomes" id="UP001595629"/>
    </source>
</evidence>
<dbReference type="InterPro" id="IPR046373">
    <property type="entry name" value="Acyl-CoA_Oxase/DH_mid-dom_sf"/>
</dbReference>
<dbReference type="Pfam" id="PF02771">
    <property type="entry name" value="Acyl-CoA_dh_N"/>
    <property type="match status" value="1"/>
</dbReference>